<protein>
    <submittedName>
        <fullName evidence="1">1066_t:CDS:1</fullName>
    </submittedName>
</protein>
<comment type="caution">
    <text evidence="1">The sequence shown here is derived from an EMBL/GenBank/DDBJ whole genome shotgun (WGS) entry which is preliminary data.</text>
</comment>
<sequence length="128" mass="13968">ATQALQTLHAEGLNLYQDSFAFEAYQFCMLLRSSEESGRNAIAMVMTTAAVNVPTTGPNALLSQRGKNPLAIIYSNVKDEEIAGDDLGDMEMLTSATVQTTGPALTAKCIAYRVRGVLAARRRERQWI</sequence>
<keyword evidence="2" id="KW-1185">Reference proteome</keyword>
<feature type="non-terminal residue" evidence="1">
    <location>
        <position position="1"/>
    </location>
</feature>
<accession>A0ACA9Q167</accession>
<dbReference type="Proteomes" id="UP000789525">
    <property type="component" value="Unassembled WGS sequence"/>
</dbReference>
<reference evidence="1" key="1">
    <citation type="submission" date="2021-06" db="EMBL/GenBank/DDBJ databases">
        <authorList>
            <person name="Kallberg Y."/>
            <person name="Tangrot J."/>
            <person name="Rosling A."/>
        </authorList>
    </citation>
    <scope>NUCLEOTIDE SEQUENCE</scope>
    <source>
        <strain evidence="1">CL356</strain>
    </source>
</reference>
<organism evidence="1 2">
    <name type="scientific">Acaulospora colombiana</name>
    <dbReference type="NCBI Taxonomy" id="27376"/>
    <lineage>
        <taxon>Eukaryota</taxon>
        <taxon>Fungi</taxon>
        <taxon>Fungi incertae sedis</taxon>
        <taxon>Mucoromycota</taxon>
        <taxon>Glomeromycotina</taxon>
        <taxon>Glomeromycetes</taxon>
        <taxon>Diversisporales</taxon>
        <taxon>Acaulosporaceae</taxon>
        <taxon>Acaulospora</taxon>
    </lineage>
</organism>
<evidence type="ECO:0000313" key="1">
    <source>
        <dbReference type="EMBL" id="CAG8731012.1"/>
    </source>
</evidence>
<evidence type="ECO:0000313" key="2">
    <source>
        <dbReference type="Proteomes" id="UP000789525"/>
    </source>
</evidence>
<dbReference type="EMBL" id="CAJVPT010042846">
    <property type="protein sequence ID" value="CAG8731012.1"/>
    <property type="molecule type" value="Genomic_DNA"/>
</dbReference>
<name>A0ACA9Q167_9GLOM</name>
<proteinExistence type="predicted"/>
<gene>
    <name evidence="1" type="ORF">ACOLOM_LOCUS11637</name>
</gene>